<feature type="transmembrane region" description="Helical" evidence="10">
    <location>
        <begin position="92"/>
        <end position="116"/>
    </location>
</feature>
<dbReference type="InterPro" id="IPR051327">
    <property type="entry name" value="MATE_MepA_subfamily"/>
</dbReference>
<evidence type="ECO:0000313" key="12">
    <source>
        <dbReference type="Proteomes" id="UP000190140"/>
    </source>
</evidence>
<evidence type="ECO:0000256" key="7">
    <source>
        <dbReference type="ARBA" id="ARBA00022989"/>
    </source>
</evidence>
<feature type="transmembrane region" description="Helical" evidence="10">
    <location>
        <begin position="15"/>
        <end position="36"/>
    </location>
</feature>
<accession>A0A1V4I8J7</accession>
<dbReference type="PIRSF" id="PIRSF006603">
    <property type="entry name" value="DinF"/>
    <property type="match status" value="1"/>
</dbReference>
<dbReference type="OrthoDB" id="9811110at2"/>
<protein>
    <recommendedName>
        <fullName evidence="3">Multidrug export protein MepA</fullName>
    </recommendedName>
</protein>
<evidence type="ECO:0000256" key="4">
    <source>
        <dbReference type="ARBA" id="ARBA00022448"/>
    </source>
</evidence>
<dbReference type="InterPro" id="IPR002528">
    <property type="entry name" value="MATE_fam"/>
</dbReference>
<keyword evidence="6 10" id="KW-0812">Transmembrane</keyword>
<keyword evidence="4" id="KW-0813">Transport</keyword>
<comment type="caution">
    <text evidence="11">The sequence shown here is derived from an EMBL/GenBank/DDBJ whole genome shotgun (WGS) entry which is preliminary data.</text>
</comment>
<gene>
    <name evidence="11" type="primary">mepA_2</name>
    <name evidence="11" type="ORF">CLOTH_11330</name>
</gene>
<sequence>MDHSKQLGEEKIGKLLLKFSIPAIVGMIVNSIYNVVDRIFIGRGVGSIALTGITVSFPIMIIIMAFGMLIGIGATSLISIRLGEKKGEEAEIILGNALSLLILTSIIMTVLGLIFVNPILIRFGASSTVLPYAREYLVIILMGSIFQSIGFGMNGFIRAEGNPKIAMYTMVIGALANIALDPLFIFTFGMGIRGAAIATVISQAISSVWVLWYFFGGKSSLKIHLKNLKLHMRIVKEIIAIGLAPFSMQIAASVIVVILNRNLYTYGGDSAIAAMGIINSISMFILMPIFGINQGSQPIIGYNYGAREYDRVKETLKYSILASTVICIVGFIVVMRYPENLIMIFNNEDKDLIKIGAHGMKAALRMLPIVGFQIVGSNYFQAVGKAKYSMFLSLSRQVLFLIPVLIIMPKFLGLEGVWLASPISDFLAFILTFIVLFIEMKKLDSGKIQDNDLINEN</sequence>
<evidence type="ECO:0000256" key="2">
    <source>
        <dbReference type="ARBA" id="ARBA00008417"/>
    </source>
</evidence>
<feature type="transmembrane region" description="Helical" evidence="10">
    <location>
        <begin position="165"/>
        <end position="189"/>
    </location>
</feature>
<evidence type="ECO:0000256" key="8">
    <source>
        <dbReference type="ARBA" id="ARBA00023136"/>
    </source>
</evidence>
<dbReference type="CDD" id="cd13143">
    <property type="entry name" value="MATE_MepA_like"/>
    <property type="match status" value="1"/>
</dbReference>
<feature type="transmembrane region" description="Helical" evidence="10">
    <location>
        <begin position="238"/>
        <end position="259"/>
    </location>
</feature>
<keyword evidence="9" id="KW-0046">Antibiotic resistance</keyword>
<feature type="transmembrane region" description="Helical" evidence="10">
    <location>
        <begin position="195"/>
        <end position="217"/>
    </location>
</feature>
<evidence type="ECO:0000256" key="5">
    <source>
        <dbReference type="ARBA" id="ARBA00022475"/>
    </source>
</evidence>
<feature type="transmembrane region" description="Helical" evidence="10">
    <location>
        <begin position="136"/>
        <end position="153"/>
    </location>
</feature>
<feature type="transmembrane region" description="Helical" evidence="10">
    <location>
        <begin position="388"/>
        <end position="411"/>
    </location>
</feature>
<evidence type="ECO:0000256" key="10">
    <source>
        <dbReference type="SAM" id="Phobius"/>
    </source>
</evidence>
<feature type="transmembrane region" description="Helical" evidence="10">
    <location>
        <begin position="271"/>
        <end position="294"/>
    </location>
</feature>
<evidence type="ECO:0000313" key="11">
    <source>
        <dbReference type="EMBL" id="OPJ55955.1"/>
    </source>
</evidence>
<reference evidence="11 12" key="1">
    <citation type="submission" date="2017-03" db="EMBL/GenBank/DDBJ databases">
        <title>Genome sequence of Clostridium thermoalcaliphilum DSM 7309.</title>
        <authorList>
            <person name="Poehlein A."/>
            <person name="Daniel R."/>
        </authorList>
    </citation>
    <scope>NUCLEOTIDE SEQUENCE [LARGE SCALE GENOMIC DNA]</scope>
    <source>
        <strain evidence="11 12">DSM 7309</strain>
    </source>
</reference>
<proteinExistence type="inferred from homology"/>
<feature type="transmembrane region" description="Helical" evidence="10">
    <location>
        <begin position="56"/>
        <end position="80"/>
    </location>
</feature>
<dbReference type="GO" id="GO:0005886">
    <property type="term" value="C:plasma membrane"/>
    <property type="evidence" value="ECO:0007669"/>
    <property type="project" value="UniProtKB-SubCell"/>
</dbReference>
<keyword evidence="7 10" id="KW-1133">Transmembrane helix</keyword>
<dbReference type="NCBIfam" id="TIGR00797">
    <property type="entry name" value="matE"/>
    <property type="match status" value="1"/>
</dbReference>
<feature type="transmembrane region" description="Helical" evidence="10">
    <location>
        <begin position="355"/>
        <end position="376"/>
    </location>
</feature>
<dbReference type="InterPro" id="IPR048279">
    <property type="entry name" value="MdtK-like"/>
</dbReference>
<dbReference type="GO" id="GO:0015297">
    <property type="term" value="F:antiporter activity"/>
    <property type="evidence" value="ECO:0007669"/>
    <property type="project" value="InterPro"/>
</dbReference>
<evidence type="ECO:0000256" key="6">
    <source>
        <dbReference type="ARBA" id="ARBA00022692"/>
    </source>
</evidence>
<dbReference type="EMBL" id="MZGW01000003">
    <property type="protein sequence ID" value="OPJ55955.1"/>
    <property type="molecule type" value="Genomic_DNA"/>
</dbReference>
<comment type="subcellular location">
    <subcellularLocation>
        <location evidence="1">Cell membrane</location>
        <topology evidence="1">Multi-pass membrane protein</topology>
    </subcellularLocation>
</comment>
<dbReference type="AlphaFoldDB" id="A0A1V4I8J7"/>
<dbReference type="Pfam" id="PF01554">
    <property type="entry name" value="MatE"/>
    <property type="match status" value="2"/>
</dbReference>
<dbReference type="GO" id="GO:0046677">
    <property type="term" value="P:response to antibiotic"/>
    <property type="evidence" value="ECO:0007669"/>
    <property type="project" value="UniProtKB-KW"/>
</dbReference>
<evidence type="ECO:0000256" key="1">
    <source>
        <dbReference type="ARBA" id="ARBA00004651"/>
    </source>
</evidence>
<keyword evidence="8 10" id="KW-0472">Membrane</keyword>
<evidence type="ECO:0000256" key="3">
    <source>
        <dbReference type="ARBA" id="ARBA00022106"/>
    </source>
</evidence>
<dbReference type="PANTHER" id="PTHR43823:SF3">
    <property type="entry name" value="MULTIDRUG EXPORT PROTEIN MEPA"/>
    <property type="match status" value="1"/>
</dbReference>
<dbReference type="Proteomes" id="UP000190140">
    <property type="component" value="Unassembled WGS sequence"/>
</dbReference>
<comment type="similarity">
    <text evidence="2">Belongs to the multi antimicrobial extrusion (MATE) (TC 2.A.66.1) family. MepA subfamily.</text>
</comment>
<feature type="transmembrane region" description="Helical" evidence="10">
    <location>
        <begin position="417"/>
        <end position="438"/>
    </location>
</feature>
<name>A0A1V4I8J7_9FIRM</name>
<feature type="transmembrane region" description="Helical" evidence="10">
    <location>
        <begin position="315"/>
        <end position="335"/>
    </location>
</feature>
<evidence type="ECO:0000256" key="9">
    <source>
        <dbReference type="ARBA" id="ARBA00023251"/>
    </source>
</evidence>
<dbReference type="GO" id="GO:0042910">
    <property type="term" value="F:xenobiotic transmembrane transporter activity"/>
    <property type="evidence" value="ECO:0007669"/>
    <property type="project" value="InterPro"/>
</dbReference>
<keyword evidence="12" id="KW-1185">Reference proteome</keyword>
<dbReference type="RefSeq" id="WP_079412000.1">
    <property type="nucleotide sequence ID" value="NZ_MZGW01000003.1"/>
</dbReference>
<dbReference type="PANTHER" id="PTHR43823">
    <property type="entry name" value="SPORULATION PROTEIN YKVU"/>
    <property type="match status" value="1"/>
</dbReference>
<dbReference type="STRING" id="29349.CLOTH_11330"/>
<keyword evidence="5" id="KW-1003">Cell membrane</keyword>
<dbReference type="InterPro" id="IPR045070">
    <property type="entry name" value="MATE_MepA-like"/>
</dbReference>
<organism evidence="11 12">
    <name type="scientific">Alkalithermobacter paradoxus</name>
    <dbReference type="NCBI Taxonomy" id="29349"/>
    <lineage>
        <taxon>Bacteria</taxon>
        <taxon>Bacillati</taxon>
        <taxon>Bacillota</taxon>
        <taxon>Clostridia</taxon>
        <taxon>Peptostreptococcales</taxon>
        <taxon>Tepidibacteraceae</taxon>
        <taxon>Alkalithermobacter</taxon>
    </lineage>
</organism>